<sequence>VHKYFLIPVLTFFAIICLIVFYFQYFYEDWKYGIIGENKEIVIPDICDDESNIKIISHSTDYIPNRSFKDNTDSSSNFQFHAVYLLPCEKEDRKFDVNKNIHYSLETINRWFLNKTKNQIISYDKTNEDIIDTTFLRVNKTMNWFTQFNSNQNNKQDASSKIENIILSNSSLFHNFDKKKFIVFFDGWEKRKSLFTEICGRSRYNGKVSVFYTNAKMKKTRSCTIDNINNTINDEFGESEGTILHEMLHTLGMPPKCANNLDSESIYHVKDSKDDILNKVSGSIYLDFNNDDYYKHNITDCADLSKSNYLISIP</sequence>
<keyword evidence="1" id="KW-0472">Membrane</keyword>
<gene>
    <name evidence="2" type="ORF">METZ01_LOCUS173233</name>
</gene>
<protein>
    <submittedName>
        <fullName evidence="2">Uncharacterized protein</fullName>
    </submittedName>
</protein>
<reference evidence="2" key="1">
    <citation type="submission" date="2018-05" db="EMBL/GenBank/DDBJ databases">
        <authorList>
            <person name="Lanie J.A."/>
            <person name="Ng W.-L."/>
            <person name="Kazmierczak K.M."/>
            <person name="Andrzejewski T.M."/>
            <person name="Davidsen T.M."/>
            <person name="Wayne K.J."/>
            <person name="Tettelin H."/>
            <person name="Glass J.I."/>
            <person name="Rusch D."/>
            <person name="Podicherti R."/>
            <person name="Tsui H.-C.T."/>
            <person name="Winkler M.E."/>
        </authorList>
    </citation>
    <scope>NUCLEOTIDE SEQUENCE</scope>
</reference>
<accession>A0A382C3G1</accession>
<name>A0A382C3G1_9ZZZZ</name>
<evidence type="ECO:0000313" key="2">
    <source>
        <dbReference type="EMBL" id="SVB20379.1"/>
    </source>
</evidence>
<feature type="transmembrane region" description="Helical" evidence="1">
    <location>
        <begin position="6"/>
        <end position="27"/>
    </location>
</feature>
<proteinExistence type="predicted"/>
<dbReference type="AlphaFoldDB" id="A0A382C3G1"/>
<organism evidence="2">
    <name type="scientific">marine metagenome</name>
    <dbReference type="NCBI Taxonomy" id="408172"/>
    <lineage>
        <taxon>unclassified sequences</taxon>
        <taxon>metagenomes</taxon>
        <taxon>ecological metagenomes</taxon>
    </lineage>
</organism>
<evidence type="ECO:0000256" key="1">
    <source>
        <dbReference type="SAM" id="Phobius"/>
    </source>
</evidence>
<dbReference type="EMBL" id="UINC01032541">
    <property type="protein sequence ID" value="SVB20379.1"/>
    <property type="molecule type" value="Genomic_DNA"/>
</dbReference>
<keyword evidence="1" id="KW-0812">Transmembrane</keyword>
<keyword evidence="1" id="KW-1133">Transmembrane helix</keyword>
<feature type="non-terminal residue" evidence="2">
    <location>
        <position position="1"/>
    </location>
</feature>